<dbReference type="EMBL" id="QEIN01000257">
    <property type="protein sequence ID" value="RCV51234.1"/>
    <property type="molecule type" value="Genomic_DNA"/>
</dbReference>
<dbReference type="AlphaFoldDB" id="A0A368SZN6"/>
<proteinExistence type="predicted"/>
<evidence type="ECO:0000313" key="4">
    <source>
        <dbReference type="Proteomes" id="UP000253318"/>
    </source>
</evidence>
<dbReference type="InterPro" id="IPR011009">
    <property type="entry name" value="Kinase-like_dom_sf"/>
</dbReference>
<reference evidence="3 4" key="1">
    <citation type="submission" date="2018-04" db="EMBL/GenBank/DDBJ databases">
        <title>Novel actinobacteria from marine sediment.</title>
        <authorList>
            <person name="Ng Z.Y."/>
            <person name="Tan G.Y.A."/>
        </authorList>
    </citation>
    <scope>NUCLEOTIDE SEQUENCE [LARGE SCALE GENOMIC DNA]</scope>
    <source>
        <strain evidence="3 4">TPS81</strain>
    </source>
</reference>
<keyword evidence="3" id="KW-0808">Transferase</keyword>
<evidence type="ECO:0000256" key="1">
    <source>
        <dbReference type="PROSITE-ProRule" id="PRU10141"/>
    </source>
</evidence>
<dbReference type="GO" id="GO:0005524">
    <property type="term" value="F:ATP binding"/>
    <property type="evidence" value="ECO:0007669"/>
    <property type="project" value="UniProtKB-UniRule"/>
</dbReference>
<accession>A0A368SZN6</accession>
<keyword evidence="4" id="KW-1185">Reference proteome</keyword>
<dbReference type="InterPro" id="IPR017441">
    <property type="entry name" value="Protein_kinase_ATP_BS"/>
</dbReference>
<keyword evidence="1" id="KW-0067">ATP-binding</keyword>
<comment type="caution">
    <text evidence="3">The sequence shown here is derived from an EMBL/GenBank/DDBJ whole genome shotgun (WGS) entry which is preliminary data.</text>
</comment>
<organism evidence="3 4">
    <name type="scientific">Marinitenerispora sediminis</name>
    <dbReference type="NCBI Taxonomy" id="1931232"/>
    <lineage>
        <taxon>Bacteria</taxon>
        <taxon>Bacillati</taxon>
        <taxon>Actinomycetota</taxon>
        <taxon>Actinomycetes</taxon>
        <taxon>Streptosporangiales</taxon>
        <taxon>Nocardiopsidaceae</taxon>
        <taxon>Marinitenerispora</taxon>
    </lineage>
</organism>
<keyword evidence="1" id="KW-0547">Nucleotide-binding</keyword>
<dbReference type="GO" id="GO:0004672">
    <property type="term" value="F:protein kinase activity"/>
    <property type="evidence" value="ECO:0007669"/>
    <property type="project" value="InterPro"/>
</dbReference>
<protein>
    <submittedName>
        <fullName evidence="3">Phosphotransferase</fullName>
    </submittedName>
</protein>
<dbReference type="InterPro" id="IPR000719">
    <property type="entry name" value="Prot_kinase_dom"/>
</dbReference>
<gene>
    <name evidence="3" type="ORF">DEF24_23370</name>
</gene>
<feature type="binding site" evidence="1">
    <location>
        <position position="43"/>
    </location>
    <ligand>
        <name>ATP</name>
        <dbReference type="ChEBI" id="CHEBI:30616"/>
    </ligand>
</feature>
<feature type="non-terminal residue" evidence="3">
    <location>
        <position position="110"/>
    </location>
</feature>
<feature type="domain" description="Protein kinase" evidence="2">
    <location>
        <begin position="15"/>
        <end position="110"/>
    </location>
</feature>
<evidence type="ECO:0000259" key="2">
    <source>
        <dbReference type="PROSITE" id="PS50011"/>
    </source>
</evidence>
<dbReference type="Gene3D" id="3.30.200.20">
    <property type="entry name" value="Phosphorylase Kinase, domain 1"/>
    <property type="match status" value="1"/>
</dbReference>
<dbReference type="PROSITE" id="PS50011">
    <property type="entry name" value="PROTEIN_KINASE_DOM"/>
    <property type="match status" value="1"/>
</dbReference>
<dbReference type="SUPFAM" id="SSF56112">
    <property type="entry name" value="Protein kinase-like (PK-like)"/>
    <property type="match status" value="1"/>
</dbReference>
<dbReference type="Proteomes" id="UP000253318">
    <property type="component" value="Unassembled WGS sequence"/>
</dbReference>
<evidence type="ECO:0000313" key="3">
    <source>
        <dbReference type="EMBL" id="RCV51234.1"/>
    </source>
</evidence>
<name>A0A368SZN6_9ACTN</name>
<dbReference type="PROSITE" id="PS00107">
    <property type="entry name" value="PROTEIN_KINASE_ATP"/>
    <property type="match status" value="1"/>
</dbReference>
<sequence>MEPLRPSDPPRIGGYRLSARLGSGGMGQLYLARTASGRQLVIKVVRPELAQESGFRARFAREAEAARRVGGFHTAQIVDADPDADSPWIATAYIPGPTLHEAVRDHGPLA</sequence>